<dbReference type="GO" id="GO:0005886">
    <property type="term" value="C:plasma membrane"/>
    <property type="evidence" value="ECO:0007669"/>
    <property type="project" value="UniProtKB-SubCell"/>
</dbReference>
<feature type="transmembrane region" description="Helical" evidence="7">
    <location>
        <begin position="247"/>
        <end position="264"/>
    </location>
</feature>
<feature type="transmembrane region" description="Helical" evidence="7">
    <location>
        <begin position="136"/>
        <end position="157"/>
    </location>
</feature>
<dbReference type="InterPro" id="IPR050171">
    <property type="entry name" value="MFS_Transporters"/>
</dbReference>
<feature type="transmembrane region" description="Helical" evidence="7">
    <location>
        <begin position="163"/>
        <end position="185"/>
    </location>
</feature>
<evidence type="ECO:0000313" key="10">
    <source>
        <dbReference type="Proteomes" id="UP000192721"/>
    </source>
</evidence>
<proteinExistence type="predicted"/>
<feature type="domain" description="Major facilitator superfamily (MFS) profile" evidence="8">
    <location>
        <begin position="11"/>
        <end position="389"/>
    </location>
</feature>
<keyword evidence="5 7" id="KW-1133">Transmembrane helix</keyword>
<evidence type="ECO:0000256" key="6">
    <source>
        <dbReference type="ARBA" id="ARBA00023136"/>
    </source>
</evidence>
<evidence type="ECO:0000256" key="4">
    <source>
        <dbReference type="ARBA" id="ARBA00022692"/>
    </source>
</evidence>
<feature type="transmembrane region" description="Helical" evidence="7">
    <location>
        <begin position="276"/>
        <end position="294"/>
    </location>
</feature>
<dbReference type="InterPro" id="IPR036259">
    <property type="entry name" value="MFS_trans_sf"/>
</dbReference>
<keyword evidence="6 7" id="KW-0472">Membrane</keyword>
<comment type="subcellular location">
    <subcellularLocation>
        <location evidence="1">Cell membrane</location>
        <topology evidence="1">Multi-pass membrane protein</topology>
    </subcellularLocation>
</comment>
<dbReference type="InterPro" id="IPR011701">
    <property type="entry name" value="MFS"/>
</dbReference>
<feature type="transmembrane region" description="Helical" evidence="7">
    <location>
        <begin position="368"/>
        <end position="385"/>
    </location>
</feature>
<reference evidence="9 10" key="1">
    <citation type="submission" date="2017-02" db="EMBL/GenBank/DDBJ databases">
        <title>Chromobacterium haemolyticum H5244.</title>
        <authorList>
            <person name="Gulvik C.A."/>
        </authorList>
    </citation>
    <scope>NUCLEOTIDE SEQUENCE [LARGE SCALE GENOMIC DNA]</scope>
    <source>
        <strain evidence="9 10">H5244</strain>
    </source>
</reference>
<feature type="transmembrane region" description="Helical" evidence="7">
    <location>
        <begin position="300"/>
        <end position="317"/>
    </location>
</feature>
<dbReference type="PROSITE" id="PS50850">
    <property type="entry name" value="MFS"/>
    <property type="match status" value="1"/>
</dbReference>
<dbReference type="SUPFAM" id="SSF103473">
    <property type="entry name" value="MFS general substrate transporter"/>
    <property type="match status" value="1"/>
</dbReference>
<keyword evidence="4 7" id="KW-0812">Transmembrane</keyword>
<evidence type="ECO:0000256" key="1">
    <source>
        <dbReference type="ARBA" id="ARBA00004651"/>
    </source>
</evidence>
<dbReference type="InterPro" id="IPR020846">
    <property type="entry name" value="MFS_dom"/>
</dbReference>
<keyword evidence="2" id="KW-0813">Transport</keyword>
<name>A0A1W0DBJ0_9NEIS</name>
<gene>
    <name evidence="9" type="ORF">B0T45_01590</name>
</gene>
<evidence type="ECO:0000259" key="8">
    <source>
        <dbReference type="PROSITE" id="PS50850"/>
    </source>
</evidence>
<evidence type="ECO:0000256" key="5">
    <source>
        <dbReference type="ARBA" id="ARBA00022989"/>
    </source>
</evidence>
<dbReference type="RefSeq" id="WP_081554361.1">
    <property type="nucleotide sequence ID" value="NZ_MUKV01000001.1"/>
</dbReference>
<feature type="transmembrane region" description="Helical" evidence="7">
    <location>
        <begin position="100"/>
        <end position="116"/>
    </location>
</feature>
<evidence type="ECO:0000256" key="7">
    <source>
        <dbReference type="SAM" id="Phobius"/>
    </source>
</evidence>
<dbReference type="CDD" id="cd17329">
    <property type="entry name" value="MFS_MdtH_MDR_like"/>
    <property type="match status" value="1"/>
</dbReference>
<evidence type="ECO:0000256" key="3">
    <source>
        <dbReference type="ARBA" id="ARBA00022475"/>
    </source>
</evidence>
<evidence type="ECO:0000256" key="2">
    <source>
        <dbReference type="ARBA" id="ARBA00022448"/>
    </source>
</evidence>
<dbReference type="AlphaFoldDB" id="A0A1W0DBJ0"/>
<dbReference type="Pfam" id="PF07690">
    <property type="entry name" value="MFS_1"/>
    <property type="match status" value="1"/>
</dbReference>
<dbReference type="Gene3D" id="1.20.1250.20">
    <property type="entry name" value="MFS general substrate transporter like domains"/>
    <property type="match status" value="1"/>
</dbReference>
<sequence length="400" mass="42704">MALLKRARTLGKAFILVDNLIVVFGFFMVFPLISLHFVDQLGWTAAAVGFGLGLRQFTQQGLGLFGGSLADRFGAKPLIVAGMLLRAAGFAAMALADSPWQLWLSCLLSGLGGTLFDPPRSALVAKLTRPRERNRFYSLLMMQDSAGAVGGALFGSWLLQFDFRWVCLGGAAAFLAAAAANACLLPDYRVAERRAPALASIRTVLNDRRFLKLVLTLSGYYLLSVQIMLLLPIAIKQLTGTPQAVGWMYGLETALSLSLLYPLARLGERHFRLETRVLAGIALMSLSLACMAAVRQPLAAFVILAVFFLGTLITEPARETLVASLARPEARASYMGASRLGLALGGGGGFLAGGWLYDFAQNQHQAGLPWLLLAAAGALTFIALARQFGPAAPRAAKAAV</sequence>
<dbReference type="EMBL" id="MUKV01000001">
    <property type="protein sequence ID" value="OQS44318.1"/>
    <property type="molecule type" value="Genomic_DNA"/>
</dbReference>
<feature type="transmembrane region" description="Helical" evidence="7">
    <location>
        <begin position="12"/>
        <end position="34"/>
    </location>
</feature>
<feature type="transmembrane region" description="Helical" evidence="7">
    <location>
        <begin position="337"/>
        <end position="356"/>
    </location>
</feature>
<dbReference type="PANTHER" id="PTHR23517">
    <property type="entry name" value="RESISTANCE PROTEIN MDTM, PUTATIVE-RELATED-RELATED"/>
    <property type="match status" value="1"/>
</dbReference>
<dbReference type="PANTHER" id="PTHR23517:SF2">
    <property type="entry name" value="MULTIDRUG RESISTANCE PROTEIN MDTH"/>
    <property type="match status" value="1"/>
</dbReference>
<dbReference type="NCBIfam" id="NF008650">
    <property type="entry name" value="PRK11646.1"/>
    <property type="match status" value="1"/>
</dbReference>
<evidence type="ECO:0000313" key="9">
    <source>
        <dbReference type="EMBL" id="OQS44318.1"/>
    </source>
</evidence>
<accession>A0A1W0DBJ0</accession>
<comment type="caution">
    <text evidence="9">The sequence shown here is derived from an EMBL/GenBank/DDBJ whole genome shotgun (WGS) entry which is preliminary data.</text>
</comment>
<keyword evidence="3" id="KW-1003">Cell membrane</keyword>
<organism evidence="9 10">
    <name type="scientific">Chromobacterium haemolyticum</name>
    <dbReference type="NCBI Taxonomy" id="394935"/>
    <lineage>
        <taxon>Bacteria</taxon>
        <taxon>Pseudomonadati</taxon>
        <taxon>Pseudomonadota</taxon>
        <taxon>Betaproteobacteria</taxon>
        <taxon>Neisseriales</taxon>
        <taxon>Chromobacteriaceae</taxon>
        <taxon>Chromobacterium</taxon>
    </lineage>
</organism>
<feature type="transmembrane region" description="Helical" evidence="7">
    <location>
        <begin position="210"/>
        <end position="235"/>
    </location>
</feature>
<dbReference type="GO" id="GO:0022857">
    <property type="term" value="F:transmembrane transporter activity"/>
    <property type="evidence" value="ECO:0007669"/>
    <property type="project" value="InterPro"/>
</dbReference>
<dbReference type="Proteomes" id="UP000192721">
    <property type="component" value="Unassembled WGS sequence"/>
</dbReference>
<protein>
    <submittedName>
        <fullName evidence="9">MFS transporter</fullName>
    </submittedName>
</protein>